<dbReference type="EMBL" id="ML145221">
    <property type="protein sequence ID" value="TBU53220.1"/>
    <property type="molecule type" value="Genomic_DNA"/>
</dbReference>
<proteinExistence type="predicted"/>
<dbReference type="Proteomes" id="UP000292082">
    <property type="component" value="Unassembled WGS sequence"/>
</dbReference>
<keyword evidence="2" id="KW-1185">Reference proteome</keyword>
<protein>
    <submittedName>
        <fullName evidence="1">Uncharacterized protein</fullName>
    </submittedName>
</protein>
<accession>A0A4Q9NP20</accession>
<evidence type="ECO:0000313" key="2">
    <source>
        <dbReference type="Proteomes" id="UP000292082"/>
    </source>
</evidence>
<gene>
    <name evidence="1" type="ORF">BD310DRAFT_952246</name>
</gene>
<evidence type="ECO:0000313" key="1">
    <source>
        <dbReference type="EMBL" id="TBU53220.1"/>
    </source>
</evidence>
<dbReference type="AlphaFoldDB" id="A0A4Q9NP20"/>
<organism evidence="1 2">
    <name type="scientific">Dichomitus squalens</name>
    <dbReference type="NCBI Taxonomy" id="114155"/>
    <lineage>
        <taxon>Eukaryota</taxon>
        <taxon>Fungi</taxon>
        <taxon>Dikarya</taxon>
        <taxon>Basidiomycota</taxon>
        <taxon>Agaricomycotina</taxon>
        <taxon>Agaricomycetes</taxon>
        <taxon>Polyporales</taxon>
        <taxon>Polyporaceae</taxon>
        <taxon>Dichomitus</taxon>
    </lineage>
</organism>
<sequence length="550" mass="62053">MAAGDGVTYVPYTSVVNHQVHASQRSLPGSYHRTLGAHPNLAPAFGAIKTVKYVAIDYGYQHACRMLEAMHWPLETVVLHNADYGGGWPDRDKLERMHPASLLKNSRATLKTLECDCWRECSDVLDTYPVYPQLESLHVEGVWCPRSAQWAISYPNLKRLSVHTLEGHFIESGEEDITELAVNRSLNVEECLKQVQRWNELEHFSGGVADLYLLGLPCRIRSARIAMSARSSQFFPAAMKAARPTQLTLIIDDELFSQPVPTYLQDPSLADLQSLELVIRMTPGRSRGIAGTTEADVERFLGHVLDALLRISARELTLDINCDTNVIYPIWPSSSDGSDGEIAWIISRRPSTPIPPTAIETWCNDVDVHALTRRCLEEAPSLERAKVTVDRNMERDQNIPDIFFPEHLRLSAAAGNWAEYKHAVETDERDDWRWREEVCKAIVTLNIKDFSRYGVSAGKDVHARTVWTRLVEIHKPRRRCTGLLELFKPRPFTKLELVLLAALVLLRLLLRQMEKAVVECQAGADPTIRIAGAEAGYYDDLLLSSYTRGY</sequence>
<reference evidence="1 2" key="1">
    <citation type="submission" date="2019-01" db="EMBL/GenBank/DDBJ databases">
        <title>Draft genome sequences of three monokaryotic isolates of the white-rot basidiomycete fungus Dichomitus squalens.</title>
        <authorList>
            <consortium name="DOE Joint Genome Institute"/>
            <person name="Lopez S.C."/>
            <person name="Andreopoulos B."/>
            <person name="Pangilinan J."/>
            <person name="Lipzen A."/>
            <person name="Riley R."/>
            <person name="Ahrendt S."/>
            <person name="Ng V."/>
            <person name="Barry K."/>
            <person name="Daum C."/>
            <person name="Grigoriev I.V."/>
            <person name="Hilden K.S."/>
            <person name="Makela M.R."/>
            <person name="de Vries R.P."/>
        </authorList>
    </citation>
    <scope>NUCLEOTIDE SEQUENCE [LARGE SCALE GENOMIC DNA]</scope>
    <source>
        <strain evidence="1 2">CBS 464.89</strain>
    </source>
</reference>
<name>A0A4Q9NP20_9APHY</name>